<dbReference type="PANTHER" id="PTHR43085">
    <property type="entry name" value="HEXOKINASE FAMILY MEMBER"/>
    <property type="match status" value="1"/>
</dbReference>
<evidence type="ECO:0000313" key="5">
    <source>
        <dbReference type="EMBL" id="MFC0180586.1"/>
    </source>
</evidence>
<dbReference type="Proteomes" id="UP001589758">
    <property type="component" value="Unassembled WGS sequence"/>
</dbReference>
<dbReference type="PROSITE" id="PS00584">
    <property type="entry name" value="PFKB_KINASES_2"/>
    <property type="match status" value="1"/>
</dbReference>
<dbReference type="GO" id="GO:0016301">
    <property type="term" value="F:kinase activity"/>
    <property type="evidence" value="ECO:0007669"/>
    <property type="project" value="UniProtKB-KW"/>
</dbReference>
<accession>A0ABV6CE90</accession>
<protein>
    <submittedName>
        <fullName evidence="5">Sugar kinase</fullName>
    </submittedName>
</protein>
<keyword evidence="6" id="KW-1185">Reference proteome</keyword>
<reference evidence="5 6" key="1">
    <citation type="submission" date="2024-09" db="EMBL/GenBank/DDBJ databases">
        <authorList>
            <person name="Sun Q."/>
            <person name="Mori K."/>
        </authorList>
    </citation>
    <scope>NUCLEOTIDE SEQUENCE [LARGE SCALE GENOMIC DNA]</scope>
    <source>
        <strain evidence="5 6">CCM 8545</strain>
    </source>
</reference>
<organism evidence="5 6">
    <name type="scientific">Thorsellia kenyensis</name>
    <dbReference type="NCBI Taxonomy" id="1549888"/>
    <lineage>
        <taxon>Bacteria</taxon>
        <taxon>Pseudomonadati</taxon>
        <taxon>Pseudomonadota</taxon>
        <taxon>Gammaproteobacteria</taxon>
        <taxon>Enterobacterales</taxon>
        <taxon>Thorselliaceae</taxon>
        <taxon>Thorsellia</taxon>
    </lineage>
</organism>
<dbReference type="PANTHER" id="PTHR43085:SF15">
    <property type="entry name" value="2-DEHYDRO-3-DEOXYGLUCONOKINASE"/>
    <property type="match status" value="1"/>
</dbReference>
<sequence>MLNIGMLGECMIELKGEPFRSVSQSYGGDTLNTAVYLSRCIRNNFNETDVKVHFVTAVGEDALSQKLVEKWVEEGIETDFVFTSKTRHCGLYFIQLDERGERSFQYWRNDSAAKYFFTEFYDDKRIELLAQLDYLLLSGISLAILPDEDKPKLIELLKKLKAKDVTIVFDGNFRPKLWGDLDISTIKGWYEEIYKLCDIALVTDEDEFAIFGKCHTDALLSRLHHYGVDKIVIKMGADGCLLSQFGEEKKHVATEKIPHVVDTTSAGDSFNAGFLYGIFSGDSLVGACDFGNYVAGQVIQYPGAIIEPSVKFIKK</sequence>
<evidence type="ECO:0000256" key="3">
    <source>
        <dbReference type="ARBA" id="ARBA00022777"/>
    </source>
</evidence>
<keyword evidence="3 5" id="KW-0418">Kinase</keyword>
<keyword evidence="2" id="KW-0808">Transferase</keyword>
<dbReference type="InterPro" id="IPR002173">
    <property type="entry name" value="Carboh/pur_kinase_PfkB_CS"/>
</dbReference>
<dbReference type="EMBL" id="JBHLXE010000105">
    <property type="protein sequence ID" value="MFC0180586.1"/>
    <property type="molecule type" value="Genomic_DNA"/>
</dbReference>
<dbReference type="SUPFAM" id="SSF53613">
    <property type="entry name" value="Ribokinase-like"/>
    <property type="match status" value="1"/>
</dbReference>
<dbReference type="Gene3D" id="3.40.1190.20">
    <property type="match status" value="1"/>
</dbReference>
<gene>
    <name evidence="5" type="ORF">ACFFIT_10920</name>
</gene>
<dbReference type="CDD" id="cd01166">
    <property type="entry name" value="KdgK"/>
    <property type="match status" value="1"/>
</dbReference>
<feature type="domain" description="Carbohydrate kinase PfkB" evidence="4">
    <location>
        <begin position="7"/>
        <end position="306"/>
    </location>
</feature>
<name>A0ABV6CE90_9GAMM</name>
<evidence type="ECO:0000256" key="2">
    <source>
        <dbReference type="ARBA" id="ARBA00022679"/>
    </source>
</evidence>
<dbReference type="InterPro" id="IPR029056">
    <property type="entry name" value="Ribokinase-like"/>
</dbReference>
<dbReference type="RefSeq" id="WP_385877705.1">
    <property type="nucleotide sequence ID" value="NZ_JBHLXE010000105.1"/>
</dbReference>
<evidence type="ECO:0000259" key="4">
    <source>
        <dbReference type="Pfam" id="PF00294"/>
    </source>
</evidence>
<comment type="caution">
    <text evidence="5">The sequence shown here is derived from an EMBL/GenBank/DDBJ whole genome shotgun (WGS) entry which is preliminary data.</text>
</comment>
<dbReference type="InterPro" id="IPR050306">
    <property type="entry name" value="PfkB_Carbo_kinase"/>
</dbReference>
<evidence type="ECO:0000313" key="6">
    <source>
        <dbReference type="Proteomes" id="UP001589758"/>
    </source>
</evidence>
<dbReference type="Pfam" id="PF00294">
    <property type="entry name" value="PfkB"/>
    <property type="match status" value="1"/>
</dbReference>
<evidence type="ECO:0000256" key="1">
    <source>
        <dbReference type="ARBA" id="ARBA00010688"/>
    </source>
</evidence>
<comment type="similarity">
    <text evidence="1">Belongs to the carbohydrate kinase PfkB family.</text>
</comment>
<proteinExistence type="inferred from homology"/>
<dbReference type="InterPro" id="IPR011611">
    <property type="entry name" value="PfkB_dom"/>
</dbReference>